<feature type="region of interest" description="Disordered" evidence="1">
    <location>
        <begin position="161"/>
        <end position="181"/>
    </location>
</feature>
<comment type="caution">
    <text evidence="4">The sequence shown here is derived from an EMBL/GenBank/DDBJ whole genome shotgun (WGS) entry which is preliminary data.</text>
</comment>
<evidence type="ECO:0000256" key="1">
    <source>
        <dbReference type="SAM" id="MobiDB-lite"/>
    </source>
</evidence>
<dbReference type="NCBIfam" id="TIGR01414">
    <property type="entry name" value="autotrans_barl"/>
    <property type="match status" value="1"/>
</dbReference>
<feature type="domain" description="Autotransporter" evidence="3">
    <location>
        <begin position="653"/>
        <end position="933"/>
    </location>
</feature>
<gene>
    <name evidence="4" type="ORF">P9H32_14240</name>
</gene>
<keyword evidence="2" id="KW-0732">Signal</keyword>
<name>A0ABU5MZZ2_9BACT</name>
<dbReference type="RefSeq" id="WP_322609567.1">
    <property type="nucleotide sequence ID" value="NZ_JARVCO010000012.1"/>
</dbReference>
<dbReference type="Gene3D" id="2.40.128.130">
    <property type="entry name" value="Autotransporter beta-domain"/>
    <property type="match status" value="1"/>
</dbReference>
<reference evidence="4 5" key="1">
    <citation type="journal article" date="2024" name="Appl. Environ. Microbiol.">
        <title>Pontiella agarivorans sp. nov., a novel marine anaerobic bacterium capable of degrading macroalgal polysaccharides and fixing nitrogen.</title>
        <authorList>
            <person name="Liu N."/>
            <person name="Kivenson V."/>
            <person name="Peng X."/>
            <person name="Cui Z."/>
            <person name="Lankiewicz T.S."/>
            <person name="Gosselin K.M."/>
            <person name="English C.J."/>
            <person name="Blair E.M."/>
            <person name="O'Malley M.A."/>
            <person name="Valentine D.L."/>
        </authorList>
    </citation>
    <scope>NUCLEOTIDE SEQUENCE [LARGE SCALE GENOMIC DNA]</scope>
    <source>
        <strain evidence="4 5">NLcol2</strain>
    </source>
</reference>
<dbReference type="InterPro" id="IPR006315">
    <property type="entry name" value="OM_autotransptr_brl_dom"/>
</dbReference>
<evidence type="ECO:0000313" key="4">
    <source>
        <dbReference type="EMBL" id="MDZ8119785.1"/>
    </source>
</evidence>
<dbReference type="SUPFAM" id="SSF103515">
    <property type="entry name" value="Autotransporter"/>
    <property type="match status" value="1"/>
</dbReference>
<dbReference type="EMBL" id="JARVCO010000012">
    <property type="protein sequence ID" value="MDZ8119785.1"/>
    <property type="molecule type" value="Genomic_DNA"/>
</dbReference>
<dbReference type="InterPro" id="IPR036709">
    <property type="entry name" value="Autotransporte_beta_dom_sf"/>
</dbReference>
<feature type="chain" id="PRO_5046433601" evidence="2">
    <location>
        <begin position="34"/>
        <end position="933"/>
    </location>
</feature>
<dbReference type="SMART" id="SM00869">
    <property type="entry name" value="Autotransporter"/>
    <property type="match status" value="1"/>
</dbReference>
<sequence>MKSYSNRNPLAGHQKKAVSLAACAFFLCLAAVAQNNEASNNEVYGSNIDRTALTTFNDGSTDLDIFNPLTTSLALNHEVSGYVTVSNSFNTFSITATGASLASPNTASLSIFGGTNLLITGGTFGAGVLNVASNAWTEAVGGRLSDVKNADIQDAVFTGQSAESDSISTGGAPPLPGASTAANASGSTGLILENATFADISGSTLTGGTAGNASDTGTNTFAIGGTGLSLYSSSAVLSNVTVSGGAGGAAGAYGNYSAFASGGHGIQASNSTVVIHSGTFNAGAAGSVNGTDDAGGYALYARDGSSVTNHGGTFNAAGELHSVVIKNSDLTTYGGTYSGEGLLGVTTGSGTNNLYLSGGNFNGLSFINSSNGTQFVSVSNISVYSEVYMEGGTVEVDNIDNTAFQTLEIENGNMIFNQDFTLSGTLSLNSAASTVNFSELSVADGGTIDAGTGSIVASGNALFATGSILNLSVITNQAGSLQAAGITFETNSSLTVDASLAGLSSGITNISIISGALSGFDTNLMNAEIVVSANTNTESRTTAAFDPSGSGLSIIFDTLKLSDYWNATGDFALLANELEDLAPTEMNVIINNLGAEQSAELVQETYFSTMNTFQVAKQGLDSALGLSLSRGTEFRDQLALPKSAEGPRGPTAEPRNDWRFWMKYYGNFYSRSEEGLNPEYDATMHGGVIGMDKSLGRLLIGLSGGMGNYKIDAENGAEQTMNAFQGTLYSTIGFGHSFIDAGLAYGYNDVDSATADPLTLEGEFDTHLISAHLGGGIGFEFAAIGTVITPEASIRYTTYKQNGYTETGTTAAPRTFDSFDSDSMVGSLGLNAAMLNSTALETFAFKIEGRAHWLREFNPEPGDLNYQLVGGANDYTIVYPYLDEDTIRLGVGLTFFNTKKRSRKNVLLRLDFDELIGEDFNSHNLSAKAIFAF</sequence>
<accession>A0ABU5MZZ2</accession>
<evidence type="ECO:0000313" key="5">
    <source>
        <dbReference type="Proteomes" id="UP001290861"/>
    </source>
</evidence>
<dbReference type="PROSITE" id="PS51208">
    <property type="entry name" value="AUTOTRANSPORTER"/>
    <property type="match status" value="1"/>
</dbReference>
<dbReference type="InterPro" id="IPR005546">
    <property type="entry name" value="Autotransporte_beta"/>
</dbReference>
<keyword evidence="5" id="KW-1185">Reference proteome</keyword>
<evidence type="ECO:0000259" key="3">
    <source>
        <dbReference type="PROSITE" id="PS51208"/>
    </source>
</evidence>
<feature type="signal peptide" evidence="2">
    <location>
        <begin position="1"/>
        <end position="33"/>
    </location>
</feature>
<dbReference type="Pfam" id="PF03797">
    <property type="entry name" value="Autotransporter"/>
    <property type="match status" value="1"/>
</dbReference>
<organism evidence="4 5">
    <name type="scientific">Pontiella agarivorans</name>
    <dbReference type="NCBI Taxonomy" id="3038953"/>
    <lineage>
        <taxon>Bacteria</taxon>
        <taxon>Pseudomonadati</taxon>
        <taxon>Kiritimatiellota</taxon>
        <taxon>Kiritimatiellia</taxon>
        <taxon>Kiritimatiellales</taxon>
        <taxon>Pontiellaceae</taxon>
        <taxon>Pontiella</taxon>
    </lineage>
</organism>
<protein>
    <submittedName>
        <fullName evidence="4">Autotransporter domain-containing protein</fullName>
    </submittedName>
</protein>
<dbReference type="Proteomes" id="UP001290861">
    <property type="component" value="Unassembled WGS sequence"/>
</dbReference>
<evidence type="ECO:0000256" key="2">
    <source>
        <dbReference type="SAM" id="SignalP"/>
    </source>
</evidence>
<proteinExistence type="predicted"/>